<feature type="compositionally biased region" description="Polar residues" evidence="1">
    <location>
        <begin position="134"/>
        <end position="151"/>
    </location>
</feature>
<dbReference type="InterPro" id="IPR038966">
    <property type="entry name" value="TMA17"/>
</dbReference>
<dbReference type="GO" id="GO:0070682">
    <property type="term" value="P:proteasome regulatory particle assembly"/>
    <property type="evidence" value="ECO:0007669"/>
    <property type="project" value="InterPro"/>
</dbReference>
<evidence type="ECO:0000256" key="1">
    <source>
        <dbReference type="SAM" id="MobiDB-lite"/>
    </source>
</evidence>
<dbReference type="PANTHER" id="PTHR40422">
    <property type="entry name" value="TRANSLATION MACHINERY-ASSOCIATED PROTEIN 17"/>
    <property type="match status" value="1"/>
</dbReference>
<dbReference type="PANTHER" id="PTHR40422:SF1">
    <property type="entry name" value="TRANSLATION MACHINERY-ASSOCIATED PROTEIN 17"/>
    <property type="match status" value="1"/>
</dbReference>
<protein>
    <submittedName>
        <fullName evidence="2">Uncharacterized protein</fullName>
    </submittedName>
</protein>
<dbReference type="GO" id="GO:0030674">
    <property type="term" value="F:protein-macromolecule adaptor activity"/>
    <property type="evidence" value="ECO:0007669"/>
    <property type="project" value="TreeGrafter"/>
</dbReference>
<evidence type="ECO:0000313" key="2">
    <source>
        <dbReference type="EMBL" id="KMP04334.1"/>
    </source>
</evidence>
<organism evidence="2 3">
    <name type="scientific">Coccidioides immitis RMSCC 2394</name>
    <dbReference type="NCBI Taxonomy" id="404692"/>
    <lineage>
        <taxon>Eukaryota</taxon>
        <taxon>Fungi</taxon>
        <taxon>Dikarya</taxon>
        <taxon>Ascomycota</taxon>
        <taxon>Pezizomycotina</taxon>
        <taxon>Eurotiomycetes</taxon>
        <taxon>Eurotiomycetidae</taxon>
        <taxon>Onygenales</taxon>
        <taxon>Onygenaceae</taxon>
        <taxon>Coccidioides</taxon>
    </lineage>
</organism>
<dbReference type="Proteomes" id="UP000054565">
    <property type="component" value="Unassembled WGS sequence"/>
</dbReference>
<proteinExistence type="predicted"/>
<feature type="region of interest" description="Disordered" evidence="1">
    <location>
        <begin position="110"/>
        <end position="181"/>
    </location>
</feature>
<name>A0A0J6YB89_COCIT</name>
<evidence type="ECO:0000313" key="3">
    <source>
        <dbReference type="Proteomes" id="UP000054565"/>
    </source>
</evidence>
<gene>
    <name evidence="2" type="ORF">CIRG_04025</name>
</gene>
<dbReference type="EMBL" id="DS028094">
    <property type="protein sequence ID" value="KMP04334.1"/>
    <property type="molecule type" value="Genomic_DNA"/>
</dbReference>
<accession>A0A0J6YB89</accession>
<dbReference type="OrthoDB" id="548474at2759"/>
<dbReference type="STRING" id="404692.A0A0J6YB89"/>
<reference evidence="3" key="1">
    <citation type="journal article" date="2010" name="Genome Res.">
        <title>Population genomic sequencing of Coccidioides fungi reveals recent hybridization and transposon control.</title>
        <authorList>
            <person name="Neafsey D.E."/>
            <person name="Barker B.M."/>
            <person name="Sharpton T.J."/>
            <person name="Stajich J.E."/>
            <person name="Park D.J."/>
            <person name="Whiston E."/>
            <person name="Hung C.-Y."/>
            <person name="McMahan C."/>
            <person name="White J."/>
            <person name="Sykes S."/>
            <person name="Heiman D."/>
            <person name="Young S."/>
            <person name="Zeng Q."/>
            <person name="Abouelleil A."/>
            <person name="Aftuck L."/>
            <person name="Bessette D."/>
            <person name="Brown A."/>
            <person name="FitzGerald M."/>
            <person name="Lui A."/>
            <person name="Macdonald J.P."/>
            <person name="Priest M."/>
            <person name="Orbach M.J."/>
            <person name="Galgiani J.N."/>
            <person name="Kirkland T.N."/>
            <person name="Cole G.T."/>
            <person name="Birren B.W."/>
            <person name="Henn M.R."/>
            <person name="Taylor J.W."/>
            <person name="Rounsley S.D."/>
        </authorList>
    </citation>
    <scope>NUCLEOTIDE SEQUENCE [LARGE SCALE GENOMIC DNA]</scope>
    <source>
        <strain evidence="3">RMSCC 2394</strain>
    </source>
</reference>
<dbReference type="AlphaFoldDB" id="A0A0J6YB89"/>
<sequence length="181" mass="19816">MSSESLPITSTAFAGALKDLTIPLLYAKVFELRNSISHLERSNTELKQYIEISPGGDEICQEAISENEEVIKRMLDRIDLVKAEVEARGQEWIELNGTDKLDETSEIGLGPEAEDIELPDAPITGSDNERLQVGQPQTRSVESNGPSQQESMGPRPGGNERQQEDESEGVLIPAEHTADTA</sequence>